<evidence type="ECO:0000256" key="2">
    <source>
        <dbReference type="ARBA" id="ARBA00022679"/>
    </source>
</evidence>
<evidence type="ECO:0000313" key="7">
    <source>
        <dbReference type="Proteomes" id="UP000727993"/>
    </source>
</evidence>
<comment type="pathway">
    <text evidence="4">Quinol/quinone metabolism; menaquinone biosynthesis; menaquinol from 1,4-dihydroxy-2-naphthoate: step 2/2.</text>
</comment>
<feature type="binding site" evidence="4">
    <location>
        <position position="83"/>
    </location>
    <ligand>
        <name>S-adenosyl-L-methionine</name>
        <dbReference type="ChEBI" id="CHEBI:59789"/>
    </ligand>
</feature>
<comment type="caution">
    <text evidence="6">The sequence shown here is derived from an EMBL/GenBank/DDBJ whole genome shotgun (WGS) entry which is preliminary data.</text>
</comment>
<dbReference type="AlphaFoldDB" id="A0A936NFX0"/>
<accession>A0A936NFX0</accession>
<name>A0A936NFX0_9ACTN</name>
<keyword evidence="3 4" id="KW-0949">S-adenosyl-L-methionine</keyword>
<dbReference type="EC" id="2.1.1.163" evidence="4"/>
<dbReference type="Proteomes" id="UP000727993">
    <property type="component" value="Unassembled WGS sequence"/>
</dbReference>
<evidence type="ECO:0000256" key="3">
    <source>
        <dbReference type="ARBA" id="ARBA00022691"/>
    </source>
</evidence>
<dbReference type="InterPro" id="IPR029063">
    <property type="entry name" value="SAM-dependent_MTases_sf"/>
</dbReference>
<dbReference type="Pfam" id="PF01209">
    <property type="entry name" value="Ubie_methyltran"/>
    <property type="match status" value="1"/>
</dbReference>
<feature type="binding site" evidence="4">
    <location>
        <position position="101"/>
    </location>
    <ligand>
        <name>S-adenosyl-L-methionine</name>
        <dbReference type="ChEBI" id="CHEBI:59789"/>
    </ligand>
</feature>
<dbReference type="SUPFAM" id="SSF53335">
    <property type="entry name" value="S-adenosyl-L-methionine-dependent methyltransferases"/>
    <property type="match status" value="1"/>
</dbReference>
<dbReference type="PANTHER" id="PTHR43591">
    <property type="entry name" value="METHYLTRANSFERASE"/>
    <property type="match status" value="1"/>
</dbReference>
<proteinExistence type="inferred from homology"/>
<dbReference type="PANTHER" id="PTHR43591:SF24">
    <property type="entry name" value="2-METHOXY-6-POLYPRENYL-1,4-BENZOQUINOL METHYLASE, MITOCHONDRIAL"/>
    <property type="match status" value="1"/>
</dbReference>
<dbReference type="InterPro" id="IPR004033">
    <property type="entry name" value="UbiE/COQ5_MeTrFase"/>
</dbReference>
<dbReference type="InterPro" id="IPR023576">
    <property type="entry name" value="UbiE/COQ5_MeTrFase_CS"/>
</dbReference>
<dbReference type="PROSITE" id="PS01184">
    <property type="entry name" value="UBIE_2"/>
    <property type="match status" value="1"/>
</dbReference>
<feature type="region of interest" description="Disordered" evidence="5">
    <location>
        <begin position="1"/>
        <end position="27"/>
    </location>
</feature>
<gene>
    <name evidence="4" type="primary">menG</name>
    <name evidence="6" type="ORF">IPN02_15405</name>
</gene>
<comment type="catalytic activity">
    <reaction evidence="4">
        <text>a 2-demethylmenaquinol + S-adenosyl-L-methionine = a menaquinol + S-adenosyl-L-homocysteine + H(+)</text>
        <dbReference type="Rhea" id="RHEA:42640"/>
        <dbReference type="Rhea" id="RHEA-COMP:9539"/>
        <dbReference type="Rhea" id="RHEA-COMP:9563"/>
        <dbReference type="ChEBI" id="CHEBI:15378"/>
        <dbReference type="ChEBI" id="CHEBI:18151"/>
        <dbReference type="ChEBI" id="CHEBI:55437"/>
        <dbReference type="ChEBI" id="CHEBI:57856"/>
        <dbReference type="ChEBI" id="CHEBI:59789"/>
        <dbReference type="EC" id="2.1.1.163"/>
    </reaction>
</comment>
<dbReference type="HAMAP" id="MF_01813">
    <property type="entry name" value="MenG_UbiE_methyltr"/>
    <property type="match status" value="1"/>
</dbReference>
<organism evidence="6 7">
    <name type="scientific">Candidatus Neomicrothrix subdominans</name>
    <dbReference type="NCBI Taxonomy" id="2954438"/>
    <lineage>
        <taxon>Bacteria</taxon>
        <taxon>Bacillati</taxon>
        <taxon>Actinomycetota</taxon>
        <taxon>Acidimicrobiia</taxon>
        <taxon>Acidimicrobiales</taxon>
        <taxon>Microthrixaceae</taxon>
        <taxon>Candidatus Neomicrothrix</taxon>
    </lineage>
</organism>
<keyword evidence="4" id="KW-0474">Menaquinone biosynthesis</keyword>
<keyword evidence="2 4" id="KW-0808">Transferase</keyword>
<dbReference type="GO" id="GO:0009234">
    <property type="term" value="P:menaquinone biosynthetic process"/>
    <property type="evidence" value="ECO:0007669"/>
    <property type="project" value="UniProtKB-UniRule"/>
</dbReference>
<evidence type="ECO:0000313" key="6">
    <source>
        <dbReference type="EMBL" id="MBK9298189.1"/>
    </source>
</evidence>
<dbReference type="EMBL" id="JADJZA010000008">
    <property type="protein sequence ID" value="MBK9298189.1"/>
    <property type="molecule type" value="Genomic_DNA"/>
</dbReference>
<feature type="binding site" evidence="4">
    <location>
        <begin position="120"/>
        <end position="121"/>
    </location>
    <ligand>
        <name>S-adenosyl-L-methionine</name>
        <dbReference type="ChEBI" id="CHEBI:59789"/>
    </ligand>
</feature>
<dbReference type="CDD" id="cd02440">
    <property type="entry name" value="AdoMet_MTases"/>
    <property type="match status" value="1"/>
</dbReference>
<dbReference type="NCBIfam" id="TIGR01934">
    <property type="entry name" value="MenG_MenH_UbiE"/>
    <property type="match status" value="1"/>
</dbReference>
<dbReference type="GO" id="GO:0043770">
    <property type="term" value="F:demethylmenaquinone methyltransferase activity"/>
    <property type="evidence" value="ECO:0007669"/>
    <property type="project" value="UniProtKB-UniRule"/>
</dbReference>
<evidence type="ECO:0000256" key="1">
    <source>
        <dbReference type="ARBA" id="ARBA00022603"/>
    </source>
</evidence>
<evidence type="ECO:0000256" key="5">
    <source>
        <dbReference type="SAM" id="MobiDB-lite"/>
    </source>
</evidence>
<dbReference type="GO" id="GO:0032259">
    <property type="term" value="P:methylation"/>
    <property type="evidence" value="ECO:0007669"/>
    <property type="project" value="UniProtKB-KW"/>
</dbReference>
<keyword evidence="6" id="KW-0830">Ubiquinone</keyword>
<protein>
    <recommendedName>
        <fullName evidence="4">Demethylmenaquinone methyltransferase</fullName>
        <ecNumber evidence="4">2.1.1.163</ecNumber>
    </recommendedName>
</protein>
<comment type="caution">
    <text evidence="4">Lacks conserved residue(s) required for the propagation of feature annotation.</text>
</comment>
<reference evidence="6 7" key="1">
    <citation type="submission" date="2020-10" db="EMBL/GenBank/DDBJ databases">
        <title>Connecting structure to function with the recovery of over 1000 high-quality activated sludge metagenome-assembled genomes encoding full-length rRNA genes using long-read sequencing.</title>
        <authorList>
            <person name="Singleton C.M."/>
            <person name="Petriglieri F."/>
            <person name="Kristensen J.M."/>
            <person name="Kirkegaard R.H."/>
            <person name="Michaelsen T.Y."/>
            <person name="Andersen M.H."/>
            <person name="Karst S.M."/>
            <person name="Dueholm M.S."/>
            <person name="Nielsen P.H."/>
            <person name="Albertsen M."/>
        </authorList>
    </citation>
    <scope>NUCLEOTIDE SEQUENCE [LARGE SCALE GENOMIC DNA]</scope>
    <source>
        <strain evidence="6">Lyne_18-Q3-R50-59_MAXAC.006</strain>
    </source>
</reference>
<comment type="function">
    <text evidence="4">Methyltransferase required for the conversion of demethylmenaquinol (DMKH2) to menaquinol (MKH2).</text>
</comment>
<dbReference type="PROSITE" id="PS51608">
    <property type="entry name" value="SAM_MT_UBIE"/>
    <property type="match status" value="1"/>
</dbReference>
<evidence type="ECO:0000256" key="4">
    <source>
        <dbReference type="HAMAP-Rule" id="MF_01813"/>
    </source>
</evidence>
<comment type="similarity">
    <text evidence="4">Belongs to the class I-like SAM-binding methyltransferase superfamily. MenG/UbiE family.</text>
</comment>
<sequence length="249" mass="26796">MSPSPTPGSPSNRAELIPRPDQPLPTGDAKVEAVRAMFDTIAPNYDKVNRIMTGRLDVRWRRTTVDALGLAPTSIIADLAAGTGDLVYELQDHGMSAIGVDLSMGMLAAAPRPFPRLQGDALSLPFPDGSLDGVTCGFALRNFESLPRFFAELARVLRPGGRIGLLEVGQPANPVLKAGFDLYFGKVVPKIGARFSDARAYAYLPRSVDYLPPPTETLRLIGGAGFDRSHHRQLTGGLAQLFTATLRRS</sequence>
<keyword evidence="1 4" id="KW-0489">Methyltransferase</keyword>
<dbReference type="Gene3D" id="3.40.50.150">
    <property type="entry name" value="Vaccinia Virus protein VP39"/>
    <property type="match status" value="1"/>
</dbReference>